<feature type="compositionally biased region" description="Polar residues" evidence="1">
    <location>
        <begin position="1"/>
        <end position="30"/>
    </location>
</feature>
<proteinExistence type="predicted"/>
<dbReference type="EMBL" id="JAANOU010000001">
    <property type="protein sequence ID" value="NIH80114.1"/>
    <property type="molecule type" value="Genomic_DNA"/>
</dbReference>
<gene>
    <name evidence="2" type="ORF">FHX46_002644</name>
</gene>
<protein>
    <submittedName>
        <fullName evidence="2">Uncharacterized protein</fullName>
    </submittedName>
</protein>
<evidence type="ECO:0000313" key="3">
    <source>
        <dbReference type="Proteomes" id="UP000754495"/>
    </source>
</evidence>
<evidence type="ECO:0000313" key="2">
    <source>
        <dbReference type="EMBL" id="NIH80114.1"/>
    </source>
</evidence>
<feature type="region of interest" description="Disordered" evidence="1">
    <location>
        <begin position="1"/>
        <end position="36"/>
    </location>
</feature>
<reference evidence="2 3" key="1">
    <citation type="submission" date="2020-03" db="EMBL/GenBank/DDBJ databases">
        <title>Sequencing the genomes of 1000 actinobacteria strains.</title>
        <authorList>
            <person name="Klenk H.-P."/>
        </authorList>
    </citation>
    <scope>NUCLEOTIDE SEQUENCE [LARGE SCALE GENOMIC DNA]</scope>
    <source>
        <strain evidence="2 3">DSM 45668</strain>
    </source>
</reference>
<evidence type="ECO:0000256" key="1">
    <source>
        <dbReference type="SAM" id="MobiDB-lite"/>
    </source>
</evidence>
<name>A0ABX0SWR8_9PSEU</name>
<comment type="caution">
    <text evidence="2">The sequence shown here is derived from an EMBL/GenBank/DDBJ whole genome shotgun (WGS) entry which is preliminary data.</text>
</comment>
<accession>A0ABX0SWR8</accession>
<sequence length="36" mass="3747">MAASSGPSRASNTARSMSWMNSLPPSSTITVRPPGR</sequence>
<dbReference type="Proteomes" id="UP000754495">
    <property type="component" value="Unassembled WGS sequence"/>
</dbReference>
<keyword evidence="3" id="KW-1185">Reference proteome</keyword>
<organism evidence="2 3">
    <name type="scientific">Amycolatopsis viridis</name>
    <dbReference type="NCBI Taxonomy" id="185678"/>
    <lineage>
        <taxon>Bacteria</taxon>
        <taxon>Bacillati</taxon>
        <taxon>Actinomycetota</taxon>
        <taxon>Actinomycetes</taxon>
        <taxon>Pseudonocardiales</taxon>
        <taxon>Pseudonocardiaceae</taxon>
        <taxon>Amycolatopsis</taxon>
    </lineage>
</organism>